<accession>A0A482WXM5</accession>
<evidence type="ECO:0000256" key="1">
    <source>
        <dbReference type="SAM" id="MobiDB-lite"/>
    </source>
</evidence>
<protein>
    <submittedName>
        <fullName evidence="3">Uncharacterized protein</fullName>
    </submittedName>
</protein>
<sequence>MEPSLQSVNSELGQRVSELLLYSLFGQLFSSFILPFFRFPSQDFSDVRPLSQKPKASLPPLLPAYPFASSALFSWQFIAHIPLAAVLLAVIIACRSDDYYDGDDDIEDIRGSRKWDKDVGPRENPDERTPASSGKAGKRKSKKQAPTRNNWELDGIARLIAFVRLLA</sequence>
<keyword evidence="2" id="KW-1133">Transmembrane helix</keyword>
<name>A0A482WXM5_LAOST</name>
<organism evidence="3 4">
    <name type="scientific">Laodelphax striatellus</name>
    <name type="common">Small brown planthopper</name>
    <name type="synonym">Delphax striatella</name>
    <dbReference type="NCBI Taxonomy" id="195883"/>
    <lineage>
        <taxon>Eukaryota</taxon>
        <taxon>Metazoa</taxon>
        <taxon>Ecdysozoa</taxon>
        <taxon>Arthropoda</taxon>
        <taxon>Hexapoda</taxon>
        <taxon>Insecta</taxon>
        <taxon>Pterygota</taxon>
        <taxon>Neoptera</taxon>
        <taxon>Paraneoptera</taxon>
        <taxon>Hemiptera</taxon>
        <taxon>Auchenorrhyncha</taxon>
        <taxon>Fulgoroidea</taxon>
        <taxon>Delphacidae</taxon>
        <taxon>Criomorphinae</taxon>
        <taxon>Laodelphax</taxon>
    </lineage>
</organism>
<proteinExistence type="predicted"/>
<evidence type="ECO:0000313" key="4">
    <source>
        <dbReference type="Proteomes" id="UP000291343"/>
    </source>
</evidence>
<comment type="caution">
    <text evidence="3">The sequence shown here is derived from an EMBL/GenBank/DDBJ whole genome shotgun (WGS) entry which is preliminary data.</text>
</comment>
<feature type="transmembrane region" description="Helical" evidence="2">
    <location>
        <begin position="73"/>
        <end position="94"/>
    </location>
</feature>
<keyword evidence="2" id="KW-0812">Transmembrane</keyword>
<dbReference type="EMBL" id="QKKF02022595">
    <property type="protein sequence ID" value="RZF38347.1"/>
    <property type="molecule type" value="Genomic_DNA"/>
</dbReference>
<evidence type="ECO:0000256" key="2">
    <source>
        <dbReference type="SAM" id="Phobius"/>
    </source>
</evidence>
<feature type="compositionally biased region" description="Basic and acidic residues" evidence="1">
    <location>
        <begin position="112"/>
        <end position="129"/>
    </location>
</feature>
<evidence type="ECO:0000313" key="3">
    <source>
        <dbReference type="EMBL" id="RZF38347.1"/>
    </source>
</evidence>
<dbReference type="AlphaFoldDB" id="A0A482WXM5"/>
<feature type="compositionally biased region" description="Basic residues" evidence="1">
    <location>
        <begin position="136"/>
        <end position="145"/>
    </location>
</feature>
<dbReference type="InParanoid" id="A0A482WXM5"/>
<feature type="transmembrane region" description="Helical" evidence="2">
    <location>
        <begin position="20"/>
        <end position="39"/>
    </location>
</feature>
<keyword evidence="4" id="KW-1185">Reference proteome</keyword>
<reference evidence="3 4" key="1">
    <citation type="journal article" date="2017" name="Gigascience">
        <title>Genome sequence of the small brown planthopper, Laodelphax striatellus.</title>
        <authorList>
            <person name="Zhu J."/>
            <person name="Jiang F."/>
            <person name="Wang X."/>
            <person name="Yang P."/>
            <person name="Bao Y."/>
            <person name="Zhao W."/>
            <person name="Wang W."/>
            <person name="Lu H."/>
            <person name="Wang Q."/>
            <person name="Cui N."/>
            <person name="Li J."/>
            <person name="Chen X."/>
            <person name="Luo L."/>
            <person name="Yu J."/>
            <person name="Kang L."/>
            <person name="Cui F."/>
        </authorList>
    </citation>
    <scope>NUCLEOTIDE SEQUENCE [LARGE SCALE GENOMIC DNA]</scope>
    <source>
        <strain evidence="3">Lst14</strain>
    </source>
</reference>
<dbReference type="Proteomes" id="UP000291343">
    <property type="component" value="Unassembled WGS sequence"/>
</dbReference>
<feature type="region of interest" description="Disordered" evidence="1">
    <location>
        <begin position="112"/>
        <end position="149"/>
    </location>
</feature>
<gene>
    <name evidence="3" type="ORF">LSTR_LSTR012650</name>
</gene>
<keyword evidence="2" id="KW-0472">Membrane</keyword>